<dbReference type="GO" id="GO:0016829">
    <property type="term" value="F:lyase activity"/>
    <property type="evidence" value="ECO:0007669"/>
    <property type="project" value="UniProtKB-KW"/>
</dbReference>
<sequence length="139" mass="15569">MTSRISHTTVNARDPYGQARFWGAVLGMAEDPQDPNQPDHEECMIFSPDGRTRLLFIAVPDAKQVRNRVHLDLAPTDRTRDEEIDRVLALGATEVDDRRLDDGRGWMVLADPEGNEFCVLRGGRERTDPYAHLVTGAVA</sequence>
<dbReference type="GO" id="GO:0051213">
    <property type="term" value="F:dioxygenase activity"/>
    <property type="evidence" value="ECO:0007669"/>
    <property type="project" value="UniProtKB-KW"/>
</dbReference>
<protein>
    <submittedName>
        <fullName evidence="2">Catechol 2,3-dioxygenase-like lactoylglutathione lyase family enzyme</fullName>
    </submittedName>
</protein>
<evidence type="ECO:0000259" key="1">
    <source>
        <dbReference type="PROSITE" id="PS51819"/>
    </source>
</evidence>
<gene>
    <name evidence="2" type="ORF">FHX74_000422</name>
</gene>
<organism evidence="2 3">
    <name type="scientific">Microlunatus kandeliicorticis</name>
    <dbReference type="NCBI Taxonomy" id="1759536"/>
    <lineage>
        <taxon>Bacteria</taxon>
        <taxon>Bacillati</taxon>
        <taxon>Actinomycetota</taxon>
        <taxon>Actinomycetes</taxon>
        <taxon>Propionibacteriales</taxon>
        <taxon>Propionibacteriaceae</taxon>
        <taxon>Microlunatus</taxon>
    </lineage>
</organism>
<dbReference type="InterPro" id="IPR037523">
    <property type="entry name" value="VOC_core"/>
</dbReference>
<dbReference type="InterPro" id="IPR041581">
    <property type="entry name" value="Glyoxalase_6"/>
</dbReference>
<evidence type="ECO:0000313" key="3">
    <source>
        <dbReference type="Proteomes" id="UP000523079"/>
    </source>
</evidence>
<dbReference type="SUPFAM" id="SSF54593">
    <property type="entry name" value="Glyoxalase/Bleomycin resistance protein/Dihydroxybiphenyl dioxygenase"/>
    <property type="match status" value="1"/>
</dbReference>
<dbReference type="Gene3D" id="3.10.180.10">
    <property type="entry name" value="2,3-Dihydroxybiphenyl 1,2-Dioxygenase, domain 1"/>
    <property type="match status" value="1"/>
</dbReference>
<dbReference type="Pfam" id="PF18029">
    <property type="entry name" value="Glyoxalase_6"/>
    <property type="match status" value="1"/>
</dbReference>
<dbReference type="AlphaFoldDB" id="A0A7W3IPG6"/>
<accession>A0A7W3IPG6</accession>
<comment type="caution">
    <text evidence="2">The sequence shown here is derived from an EMBL/GenBank/DDBJ whole genome shotgun (WGS) entry which is preliminary data.</text>
</comment>
<evidence type="ECO:0000313" key="2">
    <source>
        <dbReference type="EMBL" id="MBA8792828.1"/>
    </source>
</evidence>
<dbReference type="EMBL" id="JACGWT010000001">
    <property type="protein sequence ID" value="MBA8792828.1"/>
    <property type="molecule type" value="Genomic_DNA"/>
</dbReference>
<dbReference type="InterPro" id="IPR029068">
    <property type="entry name" value="Glyas_Bleomycin-R_OHBP_Dase"/>
</dbReference>
<reference evidence="2 3" key="1">
    <citation type="submission" date="2020-07" db="EMBL/GenBank/DDBJ databases">
        <title>Sequencing the genomes of 1000 actinobacteria strains.</title>
        <authorList>
            <person name="Klenk H.-P."/>
        </authorList>
    </citation>
    <scope>NUCLEOTIDE SEQUENCE [LARGE SCALE GENOMIC DNA]</scope>
    <source>
        <strain evidence="2 3">DSM 100723</strain>
    </source>
</reference>
<dbReference type="PANTHER" id="PTHR35908:SF1">
    <property type="entry name" value="CONSERVED PROTEIN"/>
    <property type="match status" value="1"/>
</dbReference>
<keyword evidence="2" id="KW-0456">Lyase</keyword>
<dbReference type="PROSITE" id="PS51819">
    <property type="entry name" value="VOC"/>
    <property type="match status" value="1"/>
</dbReference>
<keyword evidence="2" id="KW-0223">Dioxygenase</keyword>
<dbReference type="Proteomes" id="UP000523079">
    <property type="component" value="Unassembled WGS sequence"/>
</dbReference>
<dbReference type="RefSeq" id="WP_182558419.1">
    <property type="nucleotide sequence ID" value="NZ_JACGWT010000001.1"/>
</dbReference>
<proteinExistence type="predicted"/>
<dbReference type="PANTHER" id="PTHR35908">
    <property type="entry name" value="HYPOTHETICAL FUSION PROTEIN"/>
    <property type="match status" value="1"/>
</dbReference>
<feature type="domain" description="VOC" evidence="1">
    <location>
        <begin position="4"/>
        <end position="122"/>
    </location>
</feature>
<name>A0A7W3IPG6_9ACTN</name>
<dbReference type="CDD" id="cd06587">
    <property type="entry name" value="VOC"/>
    <property type="match status" value="1"/>
</dbReference>
<keyword evidence="3" id="KW-1185">Reference proteome</keyword>
<keyword evidence="2" id="KW-0560">Oxidoreductase</keyword>